<dbReference type="PANTHER" id="PTHR30153">
    <property type="entry name" value="REPLICATIVE DNA HELICASE DNAB"/>
    <property type="match status" value="1"/>
</dbReference>
<dbReference type="GO" id="GO:0043139">
    <property type="term" value="F:5'-3' DNA helicase activity"/>
    <property type="evidence" value="ECO:0007669"/>
    <property type="project" value="UniProtKB-EC"/>
</dbReference>
<dbReference type="InterPro" id="IPR007693">
    <property type="entry name" value="DNA_helicase_DnaB-like_N"/>
</dbReference>
<gene>
    <name evidence="14" type="primary">dnaB</name>
    <name evidence="14" type="ORF">COW99_04805</name>
</gene>
<dbReference type="Gene3D" id="3.40.50.300">
    <property type="entry name" value="P-loop containing nucleotide triphosphate hydrolases"/>
    <property type="match status" value="1"/>
</dbReference>
<evidence type="ECO:0000259" key="13">
    <source>
        <dbReference type="PROSITE" id="PS51199"/>
    </source>
</evidence>
<dbReference type="InterPro" id="IPR007694">
    <property type="entry name" value="DNA_helicase_DnaB-like_C"/>
</dbReference>
<dbReference type="PANTHER" id="PTHR30153:SF2">
    <property type="entry name" value="REPLICATIVE DNA HELICASE"/>
    <property type="match status" value="1"/>
</dbReference>
<dbReference type="GO" id="GO:0005829">
    <property type="term" value="C:cytosol"/>
    <property type="evidence" value="ECO:0007669"/>
    <property type="project" value="TreeGrafter"/>
</dbReference>
<dbReference type="SUPFAM" id="SSF52540">
    <property type="entry name" value="P-loop containing nucleoside triphosphate hydrolases"/>
    <property type="match status" value="1"/>
</dbReference>
<evidence type="ECO:0000256" key="11">
    <source>
        <dbReference type="NCBIfam" id="TIGR00665"/>
    </source>
</evidence>
<sequence length="441" mass="49185">MADPRIPPHDEEAEKSVLGSTLIEPGALIEIAGRLTPEHFYFEKHRRIYEAILELYEKMEPIDLITLTAQLKKNKSLAKIGGSAYLSELLEVVPTAGNIKQYSTIVEEAYIKRTLISVAAKTTELSFQDDQEVKDLLEQAESSIFNLSRQHIKRDFTALKDALVASFERINEIHKRGGELRGVSTGFKDLDDKLAGLQDSNLVVLAARPGMGKTAFSLNIAKHAALVSKVPVAFFSLEMSKEELVDRLLVAQANIDAWRLKTGKLSDSDLGNITKAMSELSAAKLFIDDTPGLNVMEMRTKARKLQLEHNIGLVIVDYLQLANAGGRYENRVVEVSMISQSLKNLARELKVPVLALSQLSRAVESRGVKKPQLADLRESGAIEQDADVVMFLYREDEENEDWDSQVLTKLFIAKHRNGKVGTIDLAFRGDRISFYGMNKTK</sequence>
<name>A0A2H0BUE5_9BACT</name>
<evidence type="ECO:0000256" key="1">
    <source>
        <dbReference type="ARBA" id="ARBA00008428"/>
    </source>
</evidence>
<dbReference type="InterPro" id="IPR027417">
    <property type="entry name" value="P-loop_NTPase"/>
</dbReference>
<proteinExistence type="inferred from homology"/>
<evidence type="ECO:0000313" key="14">
    <source>
        <dbReference type="EMBL" id="PIP61305.1"/>
    </source>
</evidence>
<dbReference type="InterPro" id="IPR007692">
    <property type="entry name" value="DNA_helicase_DnaB"/>
</dbReference>
<evidence type="ECO:0000256" key="3">
    <source>
        <dbReference type="ARBA" id="ARBA00022705"/>
    </source>
</evidence>
<dbReference type="GO" id="GO:1990077">
    <property type="term" value="C:primosome complex"/>
    <property type="evidence" value="ECO:0007669"/>
    <property type="project" value="UniProtKB-UniRule"/>
</dbReference>
<dbReference type="Pfam" id="PF00772">
    <property type="entry name" value="DnaB"/>
    <property type="match status" value="1"/>
</dbReference>
<feature type="domain" description="SF4 helicase" evidence="13">
    <location>
        <begin position="176"/>
        <end position="441"/>
    </location>
</feature>
<keyword evidence="4 12" id="KW-0547">Nucleotide-binding</keyword>
<comment type="caution">
    <text evidence="14">The sequence shown here is derived from an EMBL/GenBank/DDBJ whole genome shotgun (WGS) entry which is preliminary data.</text>
</comment>
<keyword evidence="9" id="KW-0413">Isomerase</keyword>
<evidence type="ECO:0000256" key="10">
    <source>
        <dbReference type="ARBA" id="ARBA00048954"/>
    </source>
</evidence>
<evidence type="ECO:0000256" key="6">
    <source>
        <dbReference type="ARBA" id="ARBA00022806"/>
    </source>
</evidence>
<dbReference type="InterPro" id="IPR036185">
    <property type="entry name" value="DNA_heli_DnaB-like_N_sf"/>
</dbReference>
<dbReference type="GO" id="GO:0005524">
    <property type="term" value="F:ATP binding"/>
    <property type="evidence" value="ECO:0007669"/>
    <property type="project" value="UniProtKB-UniRule"/>
</dbReference>
<evidence type="ECO:0000256" key="8">
    <source>
        <dbReference type="ARBA" id="ARBA00023125"/>
    </source>
</evidence>
<keyword evidence="7 12" id="KW-0067">ATP-binding</keyword>
<accession>A0A2H0BUE5</accession>
<keyword evidence="2 12" id="KW-0639">Primosome</keyword>
<dbReference type="NCBIfam" id="TIGR00665">
    <property type="entry name" value="DnaB"/>
    <property type="match status" value="1"/>
</dbReference>
<dbReference type="AlphaFoldDB" id="A0A2H0BUE5"/>
<comment type="function">
    <text evidence="12">The main replicative DNA helicase, it participates in initiation and elongation during chromosome replication. Travels ahead of the DNA replisome, separating dsDNA into templates for DNA synthesis. A processive ATP-dependent 5'-3' DNA helicase it has DNA-dependent ATPase activity.</text>
</comment>
<evidence type="ECO:0000256" key="12">
    <source>
        <dbReference type="RuleBase" id="RU362085"/>
    </source>
</evidence>
<evidence type="ECO:0000313" key="15">
    <source>
        <dbReference type="Proteomes" id="UP000231246"/>
    </source>
</evidence>
<dbReference type="CDD" id="cd00984">
    <property type="entry name" value="DnaB_C"/>
    <property type="match status" value="1"/>
</dbReference>
<evidence type="ECO:0000256" key="9">
    <source>
        <dbReference type="ARBA" id="ARBA00023235"/>
    </source>
</evidence>
<dbReference type="GO" id="GO:0006269">
    <property type="term" value="P:DNA replication, synthesis of primer"/>
    <property type="evidence" value="ECO:0007669"/>
    <property type="project" value="UniProtKB-UniRule"/>
</dbReference>
<keyword evidence="8 12" id="KW-0238">DNA-binding</keyword>
<reference evidence="14 15" key="1">
    <citation type="submission" date="2017-09" db="EMBL/GenBank/DDBJ databases">
        <title>Depth-based differentiation of microbial function through sediment-hosted aquifers and enrichment of novel symbionts in the deep terrestrial subsurface.</title>
        <authorList>
            <person name="Probst A.J."/>
            <person name="Ladd B."/>
            <person name="Jarett J.K."/>
            <person name="Geller-Mcgrath D.E."/>
            <person name="Sieber C.M."/>
            <person name="Emerson J.B."/>
            <person name="Anantharaman K."/>
            <person name="Thomas B.C."/>
            <person name="Malmstrom R."/>
            <person name="Stieglmeier M."/>
            <person name="Klingl A."/>
            <person name="Woyke T."/>
            <person name="Ryan C.M."/>
            <person name="Banfield J.F."/>
        </authorList>
    </citation>
    <scope>NUCLEOTIDE SEQUENCE [LARGE SCALE GENOMIC DNA]</scope>
    <source>
        <strain evidence="14">CG22_combo_CG10-13_8_21_14_all_38_20</strain>
    </source>
</reference>
<evidence type="ECO:0000256" key="2">
    <source>
        <dbReference type="ARBA" id="ARBA00022515"/>
    </source>
</evidence>
<dbReference type="GO" id="GO:0016887">
    <property type="term" value="F:ATP hydrolysis activity"/>
    <property type="evidence" value="ECO:0007669"/>
    <property type="project" value="RHEA"/>
</dbReference>
<dbReference type="Proteomes" id="UP000231246">
    <property type="component" value="Unassembled WGS sequence"/>
</dbReference>
<evidence type="ECO:0000256" key="7">
    <source>
        <dbReference type="ARBA" id="ARBA00022840"/>
    </source>
</evidence>
<comment type="catalytic activity">
    <reaction evidence="10 12">
        <text>ATP + H2O = ADP + phosphate + H(+)</text>
        <dbReference type="Rhea" id="RHEA:13065"/>
        <dbReference type="ChEBI" id="CHEBI:15377"/>
        <dbReference type="ChEBI" id="CHEBI:15378"/>
        <dbReference type="ChEBI" id="CHEBI:30616"/>
        <dbReference type="ChEBI" id="CHEBI:43474"/>
        <dbReference type="ChEBI" id="CHEBI:456216"/>
        <dbReference type="EC" id="5.6.2.3"/>
    </reaction>
</comment>
<dbReference type="InterPro" id="IPR016136">
    <property type="entry name" value="DNA_helicase_N/primase_C"/>
</dbReference>
<evidence type="ECO:0000256" key="5">
    <source>
        <dbReference type="ARBA" id="ARBA00022801"/>
    </source>
</evidence>
<dbReference type="PROSITE" id="PS51199">
    <property type="entry name" value="SF4_HELICASE"/>
    <property type="match status" value="1"/>
</dbReference>
<keyword evidence="3 12" id="KW-0235">DNA replication</keyword>
<dbReference type="SUPFAM" id="SSF48024">
    <property type="entry name" value="N-terminal domain of DnaB helicase"/>
    <property type="match status" value="1"/>
</dbReference>
<dbReference type="FunFam" id="1.10.860.10:FF:000001">
    <property type="entry name" value="Replicative DNA helicase"/>
    <property type="match status" value="1"/>
</dbReference>
<keyword evidence="5 12" id="KW-0378">Hydrolase</keyword>
<organism evidence="14 15">
    <name type="scientific">Candidatus Roizmanbacteria bacterium CG22_combo_CG10-13_8_21_14_all_38_20</name>
    <dbReference type="NCBI Taxonomy" id="1974862"/>
    <lineage>
        <taxon>Bacteria</taxon>
        <taxon>Candidatus Roizmaniibacteriota</taxon>
    </lineage>
</organism>
<dbReference type="GO" id="GO:0003677">
    <property type="term" value="F:DNA binding"/>
    <property type="evidence" value="ECO:0007669"/>
    <property type="project" value="UniProtKB-UniRule"/>
</dbReference>
<dbReference type="Pfam" id="PF03796">
    <property type="entry name" value="DnaB_C"/>
    <property type="match status" value="1"/>
</dbReference>
<protein>
    <recommendedName>
        <fullName evidence="11 12">Replicative DNA helicase</fullName>
        <ecNumber evidence="11 12">5.6.2.3</ecNumber>
    </recommendedName>
</protein>
<keyword evidence="6 12" id="KW-0347">Helicase</keyword>
<dbReference type="EMBL" id="PCTA01000030">
    <property type="protein sequence ID" value="PIP61305.1"/>
    <property type="molecule type" value="Genomic_DNA"/>
</dbReference>
<comment type="similarity">
    <text evidence="1 12">Belongs to the helicase family. DnaB subfamily.</text>
</comment>
<evidence type="ECO:0000256" key="4">
    <source>
        <dbReference type="ARBA" id="ARBA00022741"/>
    </source>
</evidence>
<dbReference type="EC" id="5.6.2.3" evidence="11 12"/>
<dbReference type="Gene3D" id="1.10.860.10">
    <property type="entry name" value="DNAb Helicase, Chain A"/>
    <property type="match status" value="1"/>
</dbReference>